<feature type="transmembrane region" description="Helical" evidence="2">
    <location>
        <begin position="213"/>
        <end position="236"/>
    </location>
</feature>
<feature type="region of interest" description="Disordered" evidence="1">
    <location>
        <begin position="163"/>
        <end position="205"/>
    </location>
</feature>
<dbReference type="EMBL" id="ML120358">
    <property type="protein sequence ID" value="RPB04378.1"/>
    <property type="molecule type" value="Genomic_DNA"/>
</dbReference>
<feature type="signal peptide" evidence="3">
    <location>
        <begin position="1"/>
        <end position="28"/>
    </location>
</feature>
<accession>A0A3N4K4B5</accession>
<keyword evidence="5" id="KW-1185">Reference proteome</keyword>
<keyword evidence="3" id="KW-0732">Signal</keyword>
<gene>
    <name evidence="4" type="ORF">L873DRAFT_1347346</name>
</gene>
<evidence type="ECO:0000256" key="2">
    <source>
        <dbReference type="SAM" id="Phobius"/>
    </source>
</evidence>
<sequence length="335" mass="35385">MMGFRQRNSASLFLGLLGLGSILGVVNGSWLFGAMEEREQDYRRAMQPRQFVQCSTGSRACGGLGCIASRRCCNAGADWGCLVGNACYTVNGFIDCYSTTMVMPTSSRKCYDYGDSGCSAGQACFRCGSTSAFCATEVLSGGGTTWLLCSTKSMITTLSVGADTTTASDSTPTSDSQTGMTTTNSGPVRTGTMTTMGPNPTPITSPKKVGGGAIAGIAIGALAGIAILGALLFFCFKKKGAAANAQQPQGQYPQQQPQPQMQYQQQPMYNPALQPQQQQYMPQPPYSPLPGYQGQMAYNGYGPDGQPIVSPMSSPVYPEQPKQPKQPVPLPAELH</sequence>
<feature type="chain" id="PRO_5018153894" description="Mid2 domain-containing protein" evidence="3">
    <location>
        <begin position="29"/>
        <end position="335"/>
    </location>
</feature>
<feature type="compositionally biased region" description="Pro residues" evidence="1">
    <location>
        <begin position="324"/>
        <end position="335"/>
    </location>
</feature>
<feature type="region of interest" description="Disordered" evidence="1">
    <location>
        <begin position="276"/>
        <end position="335"/>
    </location>
</feature>
<evidence type="ECO:0000256" key="3">
    <source>
        <dbReference type="SAM" id="SignalP"/>
    </source>
</evidence>
<evidence type="ECO:0000256" key="1">
    <source>
        <dbReference type="SAM" id="MobiDB-lite"/>
    </source>
</evidence>
<evidence type="ECO:0000313" key="5">
    <source>
        <dbReference type="Proteomes" id="UP000276215"/>
    </source>
</evidence>
<feature type="compositionally biased region" description="Low complexity" evidence="1">
    <location>
        <begin position="163"/>
        <end position="178"/>
    </location>
</feature>
<organism evidence="4 5">
    <name type="scientific">Choiromyces venosus 120613-1</name>
    <dbReference type="NCBI Taxonomy" id="1336337"/>
    <lineage>
        <taxon>Eukaryota</taxon>
        <taxon>Fungi</taxon>
        <taxon>Dikarya</taxon>
        <taxon>Ascomycota</taxon>
        <taxon>Pezizomycotina</taxon>
        <taxon>Pezizomycetes</taxon>
        <taxon>Pezizales</taxon>
        <taxon>Tuberaceae</taxon>
        <taxon>Choiromyces</taxon>
    </lineage>
</organism>
<keyword evidence="2" id="KW-0472">Membrane</keyword>
<dbReference type="OrthoDB" id="5413355at2759"/>
<evidence type="ECO:0000313" key="4">
    <source>
        <dbReference type="EMBL" id="RPB04378.1"/>
    </source>
</evidence>
<keyword evidence="2" id="KW-1133">Transmembrane helix</keyword>
<dbReference type="AlphaFoldDB" id="A0A3N4K4B5"/>
<feature type="compositionally biased region" description="Low complexity" evidence="1">
    <location>
        <begin position="190"/>
        <end position="204"/>
    </location>
</feature>
<reference evidence="4 5" key="1">
    <citation type="journal article" date="2018" name="Nat. Ecol. Evol.">
        <title>Pezizomycetes genomes reveal the molecular basis of ectomycorrhizal truffle lifestyle.</title>
        <authorList>
            <person name="Murat C."/>
            <person name="Payen T."/>
            <person name="Noel B."/>
            <person name="Kuo A."/>
            <person name="Morin E."/>
            <person name="Chen J."/>
            <person name="Kohler A."/>
            <person name="Krizsan K."/>
            <person name="Balestrini R."/>
            <person name="Da Silva C."/>
            <person name="Montanini B."/>
            <person name="Hainaut M."/>
            <person name="Levati E."/>
            <person name="Barry K.W."/>
            <person name="Belfiori B."/>
            <person name="Cichocki N."/>
            <person name="Clum A."/>
            <person name="Dockter R.B."/>
            <person name="Fauchery L."/>
            <person name="Guy J."/>
            <person name="Iotti M."/>
            <person name="Le Tacon F."/>
            <person name="Lindquist E.A."/>
            <person name="Lipzen A."/>
            <person name="Malagnac F."/>
            <person name="Mello A."/>
            <person name="Molinier V."/>
            <person name="Miyauchi S."/>
            <person name="Poulain J."/>
            <person name="Riccioni C."/>
            <person name="Rubini A."/>
            <person name="Sitrit Y."/>
            <person name="Splivallo R."/>
            <person name="Traeger S."/>
            <person name="Wang M."/>
            <person name="Zifcakova L."/>
            <person name="Wipf D."/>
            <person name="Zambonelli A."/>
            <person name="Paolocci F."/>
            <person name="Nowrousian M."/>
            <person name="Ottonello S."/>
            <person name="Baldrian P."/>
            <person name="Spatafora J.W."/>
            <person name="Henrissat B."/>
            <person name="Nagy L.G."/>
            <person name="Aury J.M."/>
            <person name="Wincker P."/>
            <person name="Grigoriev I.V."/>
            <person name="Bonfante P."/>
            <person name="Martin F.M."/>
        </authorList>
    </citation>
    <scope>NUCLEOTIDE SEQUENCE [LARGE SCALE GENOMIC DNA]</scope>
    <source>
        <strain evidence="4 5">120613-1</strain>
    </source>
</reference>
<evidence type="ECO:0008006" key="6">
    <source>
        <dbReference type="Google" id="ProtNLM"/>
    </source>
</evidence>
<keyword evidence="2" id="KW-0812">Transmembrane</keyword>
<proteinExistence type="predicted"/>
<dbReference type="PANTHER" id="PTHR16861">
    <property type="entry name" value="GLYCOPROTEIN 38"/>
    <property type="match status" value="1"/>
</dbReference>
<dbReference type="STRING" id="1336337.A0A3N4K4B5"/>
<name>A0A3N4K4B5_9PEZI</name>
<dbReference type="PANTHER" id="PTHR16861:SF4">
    <property type="entry name" value="SH3 DOMAIN PROTEIN (AFU_ORTHOLOGUE AFUA_1G13610)"/>
    <property type="match status" value="1"/>
</dbReference>
<protein>
    <recommendedName>
        <fullName evidence="6">Mid2 domain-containing protein</fullName>
    </recommendedName>
</protein>
<dbReference type="Proteomes" id="UP000276215">
    <property type="component" value="Unassembled WGS sequence"/>
</dbReference>